<reference evidence="1 2" key="1">
    <citation type="submission" date="2021-03" db="EMBL/GenBank/DDBJ databases">
        <title>Sequencing the genomes of 1000 actinobacteria strains.</title>
        <authorList>
            <person name="Klenk H.-P."/>
        </authorList>
    </citation>
    <scope>NUCLEOTIDE SEQUENCE [LARGE SCALE GENOMIC DNA]</scope>
    <source>
        <strain evidence="1 2">DSM 18824</strain>
    </source>
</reference>
<comment type="caution">
    <text evidence="1">The sequence shown here is derived from an EMBL/GenBank/DDBJ whole genome shotgun (WGS) entry which is preliminary data.</text>
</comment>
<dbReference type="Proteomes" id="UP000755585">
    <property type="component" value="Unassembled WGS sequence"/>
</dbReference>
<gene>
    <name evidence="1" type="ORF">JOF29_007064</name>
</gene>
<accession>A0ABS4UWD0</accession>
<keyword evidence="2" id="KW-1185">Reference proteome</keyword>
<name>A0ABS4UWD0_9ACTN</name>
<evidence type="ECO:0000313" key="1">
    <source>
        <dbReference type="EMBL" id="MBP2355954.1"/>
    </source>
</evidence>
<dbReference type="EMBL" id="JAGINT010000002">
    <property type="protein sequence ID" value="MBP2355954.1"/>
    <property type="molecule type" value="Genomic_DNA"/>
</dbReference>
<organism evidence="1 2">
    <name type="scientific">Kribbella aluminosa</name>
    <dbReference type="NCBI Taxonomy" id="416017"/>
    <lineage>
        <taxon>Bacteria</taxon>
        <taxon>Bacillati</taxon>
        <taxon>Actinomycetota</taxon>
        <taxon>Actinomycetes</taxon>
        <taxon>Propionibacteriales</taxon>
        <taxon>Kribbellaceae</taxon>
        <taxon>Kribbella</taxon>
    </lineage>
</organism>
<evidence type="ECO:0008006" key="3">
    <source>
        <dbReference type="Google" id="ProtNLM"/>
    </source>
</evidence>
<evidence type="ECO:0000313" key="2">
    <source>
        <dbReference type="Proteomes" id="UP000755585"/>
    </source>
</evidence>
<protein>
    <recommendedName>
        <fullName evidence="3">Trypsin</fullName>
    </recommendedName>
</protein>
<proteinExistence type="predicted"/>
<sequence>MRGVAAPAVGKTVAMSSAVSGLVQSTIRSTNFWDSGIGAYAVLMWTTDCANGDSGAPWLTTMGPNDAYPGDVIAWGQHRGKVSAGPYQGGCLWVPVTYISDKLQASLLLP</sequence>